<dbReference type="AlphaFoldDB" id="A0A7R9FIJ5"/>
<organism evidence="2">
    <name type="scientific">Timema tahoe</name>
    <dbReference type="NCBI Taxonomy" id="61484"/>
    <lineage>
        <taxon>Eukaryota</taxon>
        <taxon>Metazoa</taxon>
        <taxon>Ecdysozoa</taxon>
        <taxon>Arthropoda</taxon>
        <taxon>Hexapoda</taxon>
        <taxon>Insecta</taxon>
        <taxon>Pterygota</taxon>
        <taxon>Neoptera</taxon>
        <taxon>Polyneoptera</taxon>
        <taxon>Phasmatodea</taxon>
        <taxon>Timematodea</taxon>
        <taxon>Timematoidea</taxon>
        <taxon>Timematidae</taxon>
        <taxon>Timema</taxon>
    </lineage>
</organism>
<evidence type="ECO:0000256" key="1">
    <source>
        <dbReference type="SAM" id="MobiDB-lite"/>
    </source>
</evidence>
<name>A0A7R9FIJ5_9NEOP</name>
<feature type="compositionally biased region" description="Polar residues" evidence="1">
    <location>
        <begin position="178"/>
        <end position="187"/>
    </location>
</feature>
<feature type="region of interest" description="Disordered" evidence="1">
    <location>
        <begin position="156"/>
        <end position="187"/>
    </location>
</feature>
<evidence type="ECO:0000313" key="2">
    <source>
        <dbReference type="EMBL" id="CAD7453123.1"/>
    </source>
</evidence>
<proteinExistence type="predicted"/>
<sequence>MPSRRSIRNINFPSTFGREAWVMFYLDRIKCLHDYEVETTYTFCRLFSPNYSTPADHRDCRFLFHFRSSVPPSLPCLGPALLAASVRSKHLVMKQVRSLYGCVWCPLLLFLLEPPSCFSRPQAPDFAVWSQTQCRDAGRSLWSSVAVASKELATRQTMETSPVAGRRRNVETLDTHSGHQSQSPRRN</sequence>
<feature type="compositionally biased region" description="Basic and acidic residues" evidence="1">
    <location>
        <begin position="168"/>
        <end position="177"/>
    </location>
</feature>
<accession>A0A7R9FIJ5</accession>
<dbReference type="EMBL" id="OE000262">
    <property type="protein sequence ID" value="CAD7453123.1"/>
    <property type="molecule type" value="Genomic_DNA"/>
</dbReference>
<protein>
    <submittedName>
        <fullName evidence="2">Uncharacterized protein</fullName>
    </submittedName>
</protein>
<reference evidence="2" key="1">
    <citation type="submission" date="2020-11" db="EMBL/GenBank/DDBJ databases">
        <authorList>
            <person name="Tran Van P."/>
        </authorList>
    </citation>
    <scope>NUCLEOTIDE SEQUENCE</scope>
</reference>
<gene>
    <name evidence="2" type="ORF">TTEB3V08_LOCUS1274</name>
</gene>